<dbReference type="OrthoDB" id="3038990at2759"/>
<evidence type="ECO:0000313" key="2">
    <source>
        <dbReference type="EMBL" id="PPQ93068.1"/>
    </source>
</evidence>
<feature type="transmembrane region" description="Helical" evidence="1">
    <location>
        <begin position="29"/>
        <end position="46"/>
    </location>
</feature>
<accession>A0A409XQR5</accession>
<protein>
    <submittedName>
        <fullName evidence="2">Uncharacterized protein</fullName>
    </submittedName>
</protein>
<dbReference type="EMBL" id="NHYD01000860">
    <property type="protein sequence ID" value="PPQ93068.1"/>
    <property type="molecule type" value="Genomic_DNA"/>
</dbReference>
<reference evidence="2 3" key="1">
    <citation type="journal article" date="2018" name="Evol. Lett.">
        <title>Horizontal gene cluster transfer increased hallucinogenic mushroom diversity.</title>
        <authorList>
            <person name="Reynolds H.T."/>
            <person name="Vijayakumar V."/>
            <person name="Gluck-Thaler E."/>
            <person name="Korotkin H.B."/>
            <person name="Matheny P.B."/>
            <person name="Slot J.C."/>
        </authorList>
    </citation>
    <scope>NUCLEOTIDE SEQUENCE [LARGE SCALE GENOMIC DNA]</scope>
    <source>
        <strain evidence="2 3">2631</strain>
    </source>
</reference>
<dbReference type="InParanoid" id="A0A409XQR5"/>
<feature type="transmembrane region" description="Helical" evidence="1">
    <location>
        <begin position="102"/>
        <end position="123"/>
    </location>
</feature>
<dbReference type="Proteomes" id="UP000283269">
    <property type="component" value="Unassembled WGS sequence"/>
</dbReference>
<keyword evidence="1" id="KW-0472">Membrane</keyword>
<gene>
    <name evidence="2" type="ORF">CVT25_011944</name>
</gene>
<sequence length="287" mass="32050">MSNATNPQLPNPLTPLAFFPPEAARQATVFFYVSVGSLSVLIWDVLNNLKSDYKIMVDPRVCVRSRSFFLPRSEHYMTEDPFARLSAAPIGNCHGYASRQSWLYPFSMSTTALLFLIRVYAIYNRNKYVSGAFFIAWLGVIAGTATIPISSRAKNIGTTAYCFVDASSIPVYWTAAGIVVLFFDTAVYLAISWRLMCVFHVGRSVNGFKRFFMGEGLPLFSRGLFQDGQVYYFQIIMNIMACRLAPQTTREMITHAAVAIEFGRSQDHTTSDIELGAVDSASKRLSP</sequence>
<comment type="caution">
    <text evidence="2">The sequence shown here is derived from an EMBL/GenBank/DDBJ whole genome shotgun (WGS) entry which is preliminary data.</text>
</comment>
<proteinExistence type="predicted"/>
<evidence type="ECO:0000313" key="3">
    <source>
        <dbReference type="Proteomes" id="UP000283269"/>
    </source>
</evidence>
<feature type="transmembrane region" description="Helical" evidence="1">
    <location>
        <begin position="129"/>
        <end position="150"/>
    </location>
</feature>
<organism evidence="2 3">
    <name type="scientific">Psilocybe cyanescens</name>
    <dbReference type="NCBI Taxonomy" id="93625"/>
    <lineage>
        <taxon>Eukaryota</taxon>
        <taxon>Fungi</taxon>
        <taxon>Dikarya</taxon>
        <taxon>Basidiomycota</taxon>
        <taxon>Agaricomycotina</taxon>
        <taxon>Agaricomycetes</taxon>
        <taxon>Agaricomycetidae</taxon>
        <taxon>Agaricales</taxon>
        <taxon>Agaricineae</taxon>
        <taxon>Strophariaceae</taxon>
        <taxon>Psilocybe</taxon>
    </lineage>
</organism>
<keyword evidence="1" id="KW-1133">Transmembrane helix</keyword>
<feature type="transmembrane region" description="Helical" evidence="1">
    <location>
        <begin position="171"/>
        <end position="191"/>
    </location>
</feature>
<keyword evidence="1" id="KW-0812">Transmembrane</keyword>
<keyword evidence="3" id="KW-1185">Reference proteome</keyword>
<dbReference type="AlphaFoldDB" id="A0A409XQR5"/>
<name>A0A409XQR5_PSICY</name>
<evidence type="ECO:0000256" key="1">
    <source>
        <dbReference type="SAM" id="Phobius"/>
    </source>
</evidence>